<evidence type="ECO:0000313" key="4">
    <source>
        <dbReference type="Proteomes" id="UP001152607"/>
    </source>
</evidence>
<feature type="region of interest" description="Disordered" evidence="1">
    <location>
        <begin position="279"/>
        <end position="314"/>
    </location>
</feature>
<proteinExistence type="predicted"/>
<comment type="caution">
    <text evidence="3">The sequence shown here is derived from an EMBL/GenBank/DDBJ whole genome shotgun (WGS) entry which is preliminary data.</text>
</comment>
<dbReference type="EMBL" id="CAOQHR010000007">
    <property type="protein sequence ID" value="CAI6337403.1"/>
    <property type="molecule type" value="Genomic_DNA"/>
</dbReference>
<feature type="compositionally biased region" description="Basic and acidic residues" evidence="1">
    <location>
        <begin position="705"/>
        <end position="722"/>
    </location>
</feature>
<feature type="compositionally biased region" description="Polar residues" evidence="1">
    <location>
        <begin position="27"/>
        <end position="53"/>
    </location>
</feature>
<feature type="transmembrane region" description="Helical" evidence="2">
    <location>
        <begin position="749"/>
        <end position="775"/>
    </location>
</feature>
<feature type="transmembrane region" description="Helical" evidence="2">
    <location>
        <begin position="134"/>
        <end position="156"/>
    </location>
</feature>
<protein>
    <submittedName>
        <fullName evidence="3">Uncharacterized protein</fullName>
    </submittedName>
</protein>
<evidence type="ECO:0000256" key="2">
    <source>
        <dbReference type="SAM" id="Phobius"/>
    </source>
</evidence>
<feature type="region of interest" description="Disordered" evidence="1">
    <location>
        <begin position="1"/>
        <end position="86"/>
    </location>
</feature>
<feature type="compositionally biased region" description="Polar residues" evidence="1">
    <location>
        <begin position="296"/>
        <end position="313"/>
    </location>
</feature>
<evidence type="ECO:0000256" key="1">
    <source>
        <dbReference type="SAM" id="MobiDB-lite"/>
    </source>
</evidence>
<accession>A0A9W4UIV4</accession>
<sequence>MGPRPASSVYPPVLESIPMPNHENFRPTVTSDPASPNSYIYNDQDSAQDSFEQNDLYDSPDGNQEERYGAYENGNEADDEKYESGDNNTICPSPQTQSTMFAASSKAFPVDSMHTVSLDRFPSKKKERRKNKGWIIGGAVLAILVLTALILSALALNKNSTAQNPVTTSFLTPTADSSSGITHSSDASTMTESTDRSVTAASSSDATMSSESLTQSSESILEPTSTDNSVSSTPTSNPNSESDSDPLFTTTTIQATVTKTSDKQRRTLHITMASRSALGLGNPGKYSSDLDDQRTWTEGSAQPSIKTSGSVSERQGLRRFPHGLWRAMKAVFASPRKCMDYYIMLWTVIGSVLLITLIVILAILWKKVSHYLAFLKDPTAQIKEKLQDLLKQGGELFGKLSDNITKDVEGVVDDFKKQVTQMKDEVSDQVEKVKNKAGDVIDDGKDKAKGVKSAAGHLIGHNRRTQLTSSSVFVESVDMMTSSLSSAAAVTSMLSTIASTPTPTSMMTIANDKGKDPLHLTPLGSTSSTHARPHAPVIFFPILWLCIIALASVFVSAAASGTETRTAKAVDSHIAEGNEINPIGTTALAGEESESAVPCSTTTTTSVGTVQVALRGIGGILKGAEKIVPVLHGSSQETKAPESSRAEKVESSTRVETTETSTTSSTSSPSKSEPSATLSQNAAPRGLGIPLVFNILARSSGVHAKHLEKQREQKNNLLLERRRGGRGGKGASSKNKADGADCTASEASILLGSSFGAVPLLLATLMALGGAFIWWA</sequence>
<feature type="region of interest" description="Disordered" evidence="1">
    <location>
        <begin position="164"/>
        <end position="249"/>
    </location>
</feature>
<feature type="transmembrane region" description="Helical" evidence="2">
    <location>
        <begin position="537"/>
        <end position="559"/>
    </location>
</feature>
<feature type="compositionally biased region" description="Polar residues" evidence="1">
    <location>
        <begin position="164"/>
        <end position="192"/>
    </location>
</feature>
<gene>
    <name evidence="3" type="ORF">PDIGIT_LOCUS10515</name>
</gene>
<feature type="region of interest" description="Disordered" evidence="1">
    <location>
        <begin position="705"/>
        <end position="739"/>
    </location>
</feature>
<feature type="region of interest" description="Disordered" evidence="1">
    <location>
        <begin position="632"/>
        <end position="682"/>
    </location>
</feature>
<keyword evidence="4" id="KW-1185">Reference proteome</keyword>
<organism evidence="3 4">
    <name type="scientific">Periconia digitata</name>
    <dbReference type="NCBI Taxonomy" id="1303443"/>
    <lineage>
        <taxon>Eukaryota</taxon>
        <taxon>Fungi</taxon>
        <taxon>Dikarya</taxon>
        <taxon>Ascomycota</taxon>
        <taxon>Pezizomycotina</taxon>
        <taxon>Dothideomycetes</taxon>
        <taxon>Pleosporomycetidae</taxon>
        <taxon>Pleosporales</taxon>
        <taxon>Massarineae</taxon>
        <taxon>Periconiaceae</taxon>
        <taxon>Periconia</taxon>
    </lineage>
</organism>
<reference evidence="3" key="1">
    <citation type="submission" date="2023-01" db="EMBL/GenBank/DDBJ databases">
        <authorList>
            <person name="Van Ghelder C."/>
            <person name="Rancurel C."/>
        </authorList>
    </citation>
    <scope>NUCLEOTIDE SEQUENCE</scope>
    <source>
        <strain evidence="3">CNCM I-4278</strain>
    </source>
</reference>
<feature type="compositionally biased region" description="Low complexity" evidence="1">
    <location>
        <begin position="196"/>
        <end position="249"/>
    </location>
</feature>
<feature type="transmembrane region" description="Helical" evidence="2">
    <location>
        <begin position="341"/>
        <end position="365"/>
    </location>
</feature>
<evidence type="ECO:0000313" key="3">
    <source>
        <dbReference type="EMBL" id="CAI6337403.1"/>
    </source>
</evidence>
<feature type="compositionally biased region" description="Basic and acidic residues" evidence="1">
    <location>
        <begin position="639"/>
        <end position="657"/>
    </location>
</feature>
<keyword evidence="2" id="KW-0812">Transmembrane</keyword>
<feature type="compositionally biased region" description="Low complexity" evidence="1">
    <location>
        <begin position="658"/>
        <end position="675"/>
    </location>
</feature>
<keyword evidence="2" id="KW-1133">Transmembrane helix</keyword>
<dbReference type="Proteomes" id="UP001152607">
    <property type="component" value="Unassembled WGS sequence"/>
</dbReference>
<dbReference type="AlphaFoldDB" id="A0A9W4UIV4"/>
<keyword evidence="2" id="KW-0472">Membrane</keyword>
<name>A0A9W4UIV4_9PLEO</name>
<dbReference type="Gene3D" id="1.20.120.20">
    <property type="entry name" value="Apolipoprotein"/>
    <property type="match status" value="1"/>
</dbReference>